<dbReference type="Proteomes" id="UP000320239">
    <property type="component" value="Unassembled WGS sequence"/>
</dbReference>
<dbReference type="EMBL" id="VIWY01000007">
    <property type="protein sequence ID" value="TWG10610.1"/>
    <property type="molecule type" value="Genomic_DNA"/>
</dbReference>
<keyword evidence="2" id="KW-1185">Reference proteome</keyword>
<accession>A0A561VG60</accession>
<dbReference type="AlphaFoldDB" id="A0A561VG60"/>
<proteinExistence type="predicted"/>
<dbReference type="RefSeq" id="WP_122976648.1">
    <property type="nucleotide sequence ID" value="NZ_BOMX01000126.1"/>
</dbReference>
<organism evidence="1 2">
    <name type="scientific">Actinoplanes teichomyceticus</name>
    <dbReference type="NCBI Taxonomy" id="1867"/>
    <lineage>
        <taxon>Bacteria</taxon>
        <taxon>Bacillati</taxon>
        <taxon>Actinomycetota</taxon>
        <taxon>Actinomycetes</taxon>
        <taxon>Micromonosporales</taxon>
        <taxon>Micromonosporaceae</taxon>
        <taxon>Actinoplanes</taxon>
    </lineage>
</organism>
<reference evidence="1 2" key="1">
    <citation type="submission" date="2019-06" db="EMBL/GenBank/DDBJ databases">
        <title>Sequencing the genomes of 1000 actinobacteria strains.</title>
        <authorList>
            <person name="Klenk H.-P."/>
        </authorList>
    </citation>
    <scope>NUCLEOTIDE SEQUENCE [LARGE SCALE GENOMIC DNA]</scope>
    <source>
        <strain evidence="1 2">DSM 43866</strain>
    </source>
</reference>
<comment type="caution">
    <text evidence="1">The sequence shown here is derived from an EMBL/GenBank/DDBJ whole genome shotgun (WGS) entry which is preliminary data.</text>
</comment>
<gene>
    <name evidence="1" type="ORF">FHX34_107102</name>
</gene>
<evidence type="ECO:0000313" key="2">
    <source>
        <dbReference type="Proteomes" id="UP000320239"/>
    </source>
</evidence>
<evidence type="ECO:0000313" key="1">
    <source>
        <dbReference type="EMBL" id="TWG10610.1"/>
    </source>
</evidence>
<name>A0A561VG60_ACTTI</name>
<sequence>MELPAAYLRGLHDTNRELLSARPDAPVVATAAPGTPRLRLSLARMLYRVSAAVAPAGRRPEALFQ</sequence>
<protein>
    <submittedName>
        <fullName evidence="1">Uncharacterized protein</fullName>
    </submittedName>
</protein>